<feature type="domain" description="HTH merR-type" evidence="4">
    <location>
        <begin position="1"/>
        <end position="69"/>
    </location>
</feature>
<proteinExistence type="predicted"/>
<evidence type="ECO:0000259" key="4">
    <source>
        <dbReference type="PROSITE" id="PS50937"/>
    </source>
</evidence>
<accession>A0A8J8MH84</accession>
<dbReference type="PANTHER" id="PTHR30204:SF94">
    <property type="entry name" value="HEAVY METAL-DEPENDENT TRANSCRIPTIONAL REGULATOR HI_0293-RELATED"/>
    <property type="match status" value="1"/>
</dbReference>
<dbReference type="InterPro" id="IPR009061">
    <property type="entry name" value="DNA-bd_dom_put_sf"/>
</dbReference>
<dbReference type="EMBL" id="CP058649">
    <property type="protein sequence ID" value="QUI21767.1"/>
    <property type="molecule type" value="Genomic_DNA"/>
</dbReference>
<dbReference type="CDD" id="cd00592">
    <property type="entry name" value="HTH_MerR-like"/>
    <property type="match status" value="1"/>
</dbReference>
<dbReference type="PANTHER" id="PTHR30204">
    <property type="entry name" value="REDOX-CYCLING DRUG-SENSING TRANSCRIPTIONAL ACTIVATOR SOXR"/>
    <property type="match status" value="1"/>
</dbReference>
<keyword evidence="3" id="KW-0804">Transcription</keyword>
<keyword evidence="2" id="KW-0238">DNA-binding</keyword>
<keyword evidence="6" id="KW-1185">Reference proteome</keyword>
<dbReference type="Proteomes" id="UP000683246">
    <property type="component" value="Chromosome"/>
</dbReference>
<dbReference type="Gene3D" id="1.10.1660.10">
    <property type="match status" value="1"/>
</dbReference>
<dbReference type="Pfam" id="PF13411">
    <property type="entry name" value="MerR_1"/>
    <property type="match status" value="1"/>
</dbReference>
<dbReference type="InterPro" id="IPR047057">
    <property type="entry name" value="MerR_fam"/>
</dbReference>
<dbReference type="RefSeq" id="WP_212697238.1">
    <property type="nucleotide sequence ID" value="NZ_CP058649.1"/>
</dbReference>
<protein>
    <submittedName>
        <fullName evidence="5">MerR family transcriptional regulator</fullName>
    </submittedName>
</protein>
<keyword evidence="1" id="KW-0805">Transcription regulation</keyword>
<name>A0A8J8MH84_9FIRM</name>
<evidence type="ECO:0000256" key="2">
    <source>
        <dbReference type="ARBA" id="ARBA00023125"/>
    </source>
</evidence>
<dbReference type="AlphaFoldDB" id="A0A8J8MH84"/>
<evidence type="ECO:0000256" key="3">
    <source>
        <dbReference type="ARBA" id="ARBA00023163"/>
    </source>
</evidence>
<dbReference type="SMART" id="SM00422">
    <property type="entry name" value="HTH_MERR"/>
    <property type="match status" value="1"/>
</dbReference>
<dbReference type="GO" id="GO:0003677">
    <property type="term" value="F:DNA binding"/>
    <property type="evidence" value="ECO:0007669"/>
    <property type="project" value="UniProtKB-KW"/>
</dbReference>
<dbReference type="KEGG" id="vpy:HZI73_05425"/>
<dbReference type="SUPFAM" id="SSF46955">
    <property type="entry name" value="Putative DNA-binding domain"/>
    <property type="match status" value="1"/>
</dbReference>
<evidence type="ECO:0000313" key="6">
    <source>
        <dbReference type="Proteomes" id="UP000683246"/>
    </source>
</evidence>
<dbReference type="PROSITE" id="PS50937">
    <property type="entry name" value="HTH_MERR_2"/>
    <property type="match status" value="1"/>
</dbReference>
<dbReference type="GO" id="GO:0003700">
    <property type="term" value="F:DNA-binding transcription factor activity"/>
    <property type="evidence" value="ECO:0007669"/>
    <property type="project" value="InterPro"/>
</dbReference>
<sequence>MKINEVAKKTGLTKKAIRYYEEKELICVNINEENGYKVYSQDNIDDLQVIAFLRNMDMPVLTIKEYLLSPNNRGEILNKHLGYIQHQMNQLDVVKEMIYKLMGNEKQDYTVLNDQLMHRQQNSSDYVLKQLAHLFPGIFGKYIVIHFGSFLNEPLDTKEKQAAFEAMVTYLDEAEPIVLPEEIRMYLEEIDTGELIKHYTHVHEHLIEIAQMNAKDAKEKLEKDLDGYRDICDDKDYSNYFKQFKHQNEVFRKNLQENGYYEKFVENMRVISRSYDEYILNMQRLEKRLNIRYDAEGRILMDDVEDNEEDNMLDPP</sequence>
<evidence type="ECO:0000256" key="1">
    <source>
        <dbReference type="ARBA" id="ARBA00023015"/>
    </source>
</evidence>
<gene>
    <name evidence="5" type="ORF">HZI73_05425</name>
</gene>
<evidence type="ECO:0000313" key="5">
    <source>
        <dbReference type="EMBL" id="QUI21767.1"/>
    </source>
</evidence>
<organism evidence="5 6">
    <name type="scientific">Vallitalea pronyensis</name>
    <dbReference type="NCBI Taxonomy" id="1348613"/>
    <lineage>
        <taxon>Bacteria</taxon>
        <taxon>Bacillati</taxon>
        <taxon>Bacillota</taxon>
        <taxon>Clostridia</taxon>
        <taxon>Lachnospirales</taxon>
        <taxon>Vallitaleaceae</taxon>
        <taxon>Vallitalea</taxon>
    </lineage>
</organism>
<dbReference type="InterPro" id="IPR000551">
    <property type="entry name" value="MerR-type_HTH_dom"/>
</dbReference>
<reference evidence="5" key="1">
    <citation type="submission" date="2020-07" db="EMBL/GenBank/DDBJ databases">
        <title>Vallitalea pronyensis genome.</title>
        <authorList>
            <person name="Postec A."/>
        </authorList>
    </citation>
    <scope>NUCLEOTIDE SEQUENCE</scope>
    <source>
        <strain evidence="5">FatNI3</strain>
    </source>
</reference>